<comment type="subcellular location">
    <subcellularLocation>
        <location evidence="1 9">Nucleus</location>
    </subcellularLocation>
</comment>
<evidence type="ECO:0000256" key="9">
    <source>
        <dbReference type="RuleBase" id="RU364147"/>
    </source>
</evidence>
<accession>A0AA88Y1H1</accession>
<evidence type="ECO:0000256" key="1">
    <source>
        <dbReference type="ARBA" id="ARBA00004123"/>
    </source>
</evidence>
<dbReference type="Gene3D" id="1.10.287.3490">
    <property type="match status" value="1"/>
</dbReference>
<dbReference type="InterPro" id="IPR019404">
    <property type="entry name" value="Mediator_Med11"/>
</dbReference>
<reference evidence="11" key="1">
    <citation type="submission" date="2019-08" db="EMBL/GenBank/DDBJ databases">
        <title>The improved chromosome-level genome for the pearl oyster Pinctada fucata martensii using PacBio sequencing and Hi-C.</title>
        <authorList>
            <person name="Zheng Z."/>
        </authorList>
    </citation>
    <scope>NUCLEOTIDE SEQUENCE</scope>
    <source>
        <strain evidence="11">ZZ-2019</strain>
        <tissue evidence="11">Adductor muscle</tissue>
    </source>
</reference>
<evidence type="ECO:0000256" key="8">
    <source>
        <dbReference type="ARBA" id="ARBA00032011"/>
    </source>
</evidence>
<keyword evidence="5 9" id="KW-0010">Activator</keyword>
<dbReference type="GO" id="GO:0003712">
    <property type="term" value="F:transcription coregulator activity"/>
    <property type="evidence" value="ECO:0007669"/>
    <property type="project" value="InterPro"/>
</dbReference>
<comment type="similarity">
    <text evidence="2 9">Belongs to the Mediator complex subunit 11 family.</text>
</comment>
<organism evidence="11 12">
    <name type="scientific">Pinctada imbricata</name>
    <name type="common">Atlantic pearl-oyster</name>
    <name type="synonym">Pinctada martensii</name>
    <dbReference type="NCBI Taxonomy" id="66713"/>
    <lineage>
        <taxon>Eukaryota</taxon>
        <taxon>Metazoa</taxon>
        <taxon>Spiralia</taxon>
        <taxon>Lophotrochozoa</taxon>
        <taxon>Mollusca</taxon>
        <taxon>Bivalvia</taxon>
        <taxon>Autobranchia</taxon>
        <taxon>Pteriomorphia</taxon>
        <taxon>Pterioida</taxon>
        <taxon>Pterioidea</taxon>
        <taxon>Pteriidae</taxon>
        <taxon>Pinctada</taxon>
    </lineage>
</organism>
<keyword evidence="12" id="KW-1185">Reference proteome</keyword>
<evidence type="ECO:0000256" key="10">
    <source>
        <dbReference type="SAM" id="MobiDB-lite"/>
    </source>
</evidence>
<dbReference type="FunFam" id="1.10.287.3490:FF:000001">
    <property type="entry name" value="Mediator of RNA polymerase II transcription subunit 11"/>
    <property type="match status" value="1"/>
</dbReference>
<comment type="caution">
    <text evidence="11">The sequence shown here is derived from an EMBL/GenBank/DDBJ whole genome shotgun (WGS) entry which is preliminary data.</text>
</comment>
<feature type="region of interest" description="Disordered" evidence="10">
    <location>
        <begin position="109"/>
        <end position="130"/>
    </location>
</feature>
<name>A0AA88Y1H1_PINIB</name>
<keyword evidence="4 9" id="KW-0805">Transcription regulation</keyword>
<evidence type="ECO:0000256" key="6">
    <source>
        <dbReference type="ARBA" id="ARBA00023163"/>
    </source>
</evidence>
<evidence type="ECO:0000313" key="11">
    <source>
        <dbReference type="EMBL" id="KAK3095884.1"/>
    </source>
</evidence>
<dbReference type="AlphaFoldDB" id="A0AA88Y1H1"/>
<dbReference type="Proteomes" id="UP001186944">
    <property type="component" value="Unassembled WGS sequence"/>
</dbReference>
<dbReference type="Pfam" id="PF10280">
    <property type="entry name" value="Med11"/>
    <property type="match status" value="1"/>
</dbReference>
<dbReference type="EMBL" id="VSWD01000008">
    <property type="protein sequence ID" value="KAK3095884.1"/>
    <property type="molecule type" value="Genomic_DNA"/>
</dbReference>
<comment type="function">
    <text evidence="9">Component of the Mediator complex, a coactivator involved in the regulated transcription of nearly all RNA polymerase II-dependent genes. Mediator functions as a bridge to convey information from gene-specific regulatory proteins to the basal RNA polymerase II transcription machinery. Mediator is recruited to promoters by direct interactions with regulatory proteins and serves as a scaffold for the assembly of a functional pre-initiation complex with RNA polymerase II and the general transcription factors.</text>
</comment>
<evidence type="ECO:0000256" key="2">
    <source>
        <dbReference type="ARBA" id="ARBA00008186"/>
    </source>
</evidence>
<dbReference type="GO" id="GO:0006357">
    <property type="term" value="P:regulation of transcription by RNA polymerase II"/>
    <property type="evidence" value="ECO:0007669"/>
    <property type="project" value="InterPro"/>
</dbReference>
<dbReference type="PANTHER" id="PTHR22890">
    <property type="entry name" value="MEDIATOR OF RNA POLYMERASE II TRANSCRIPTION SUBUNIT 11"/>
    <property type="match status" value="1"/>
</dbReference>
<feature type="compositionally biased region" description="Polar residues" evidence="10">
    <location>
        <begin position="111"/>
        <end position="130"/>
    </location>
</feature>
<proteinExistence type="inferred from homology"/>
<gene>
    <name evidence="9" type="primary">MED11</name>
    <name evidence="11" type="ORF">FSP39_020311</name>
</gene>
<comment type="subunit">
    <text evidence="9">Component of the Mediator complex.</text>
</comment>
<evidence type="ECO:0000256" key="4">
    <source>
        <dbReference type="ARBA" id="ARBA00023015"/>
    </source>
</evidence>
<evidence type="ECO:0000256" key="7">
    <source>
        <dbReference type="ARBA" id="ARBA00023242"/>
    </source>
</evidence>
<keyword evidence="6 9" id="KW-0804">Transcription</keyword>
<dbReference type="GO" id="GO:0016592">
    <property type="term" value="C:mediator complex"/>
    <property type="evidence" value="ECO:0007669"/>
    <property type="project" value="InterPro"/>
</dbReference>
<evidence type="ECO:0000256" key="3">
    <source>
        <dbReference type="ARBA" id="ARBA00019621"/>
    </source>
</evidence>
<sequence>MSAPVDKLRELETIETDIANAVQSSGYALQELAKEKPVMKQVETHTTSFMKTLVEVERKLTKHINYLTQVSTGQPHEGSSYAAQKDLTLAYHRIDHITSSLNDLGRLSAEPGQQVSRQQISKSDLLQMSD</sequence>
<protein>
    <recommendedName>
        <fullName evidence="3 9">Mediator of RNA polymerase II transcription subunit 11</fullName>
    </recommendedName>
    <alternativeName>
        <fullName evidence="8 9">Mediator complex subunit 11</fullName>
    </alternativeName>
</protein>
<evidence type="ECO:0000313" key="12">
    <source>
        <dbReference type="Proteomes" id="UP001186944"/>
    </source>
</evidence>
<keyword evidence="7 9" id="KW-0539">Nucleus</keyword>
<evidence type="ECO:0000256" key="5">
    <source>
        <dbReference type="ARBA" id="ARBA00023159"/>
    </source>
</evidence>